<feature type="region of interest" description="Disordered" evidence="1">
    <location>
        <begin position="1"/>
        <end position="27"/>
    </location>
</feature>
<feature type="compositionally biased region" description="Basic and acidic residues" evidence="1">
    <location>
        <begin position="9"/>
        <end position="27"/>
    </location>
</feature>
<evidence type="ECO:0000256" key="1">
    <source>
        <dbReference type="SAM" id="MobiDB-lite"/>
    </source>
</evidence>
<accession>A0ABP9QE41</accession>
<proteinExistence type="predicted"/>
<keyword evidence="3" id="KW-1185">Reference proteome</keyword>
<organism evidence="2 3">
    <name type="scientific">Pseudonocardia eucalypti</name>
    <dbReference type="NCBI Taxonomy" id="648755"/>
    <lineage>
        <taxon>Bacteria</taxon>
        <taxon>Bacillati</taxon>
        <taxon>Actinomycetota</taxon>
        <taxon>Actinomycetes</taxon>
        <taxon>Pseudonocardiales</taxon>
        <taxon>Pseudonocardiaceae</taxon>
        <taxon>Pseudonocardia</taxon>
    </lineage>
</organism>
<sequence length="76" mass="8376">MRPAAGSENRGRAATDPRSKPSFEPDPHRAGALVMVIRTWGPLSGPIGDRDVLMIMRAQRRRRSTGRPSRGNGRLL</sequence>
<evidence type="ECO:0000313" key="3">
    <source>
        <dbReference type="Proteomes" id="UP001428817"/>
    </source>
</evidence>
<protein>
    <submittedName>
        <fullName evidence="2">Uncharacterized protein</fullName>
    </submittedName>
</protein>
<reference evidence="3" key="1">
    <citation type="journal article" date="2019" name="Int. J. Syst. Evol. Microbiol.">
        <title>The Global Catalogue of Microorganisms (GCM) 10K type strain sequencing project: providing services to taxonomists for standard genome sequencing and annotation.</title>
        <authorList>
            <consortium name="The Broad Institute Genomics Platform"/>
            <consortium name="The Broad Institute Genome Sequencing Center for Infectious Disease"/>
            <person name="Wu L."/>
            <person name="Ma J."/>
        </authorList>
    </citation>
    <scope>NUCLEOTIDE SEQUENCE [LARGE SCALE GENOMIC DNA]</scope>
    <source>
        <strain evidence="3">JCM 18303</strain>
    </source>
</reference>
<dbReference type="Proteomes" id="UP001428817">
    <property type="component" value="Unassembled WGS sequence"/>
</dbReference>
<dbReference type="EMBL" id="BAABJP010000020">
    <property type="protein sequence ID" value="GAA5160397.1"/>
    <property type="molecule type" value="Genomic_DNA"/>
</dbReference>
<comment type="caution">
    <text evidence="2">The sequence shown here is derived from an EMBL/GenBank/DDBJ whole genome shotgun (WGS) entry which is preliminary data.</text>
</comment>
<evidence type="ECO:0000313" key="2">
    <source>
        <dbReference type="EMBL" id="GAA5160397.1"/>
    </source>
</evidence>
<name>A0ABP9QE41_9PSEU</name>
<gene>
    <name evidence="2" type="ORF">GCM10023321_42990</name>
</gene>